<dbReference type="PANTHER" id="PTHR47040:SF1">
    <property type="entry name" value="MITOCHONDRIAL ATP-INDEPENDENT INNER MEMBRANE PROTEASE SUBUNIT 2"/>
    <property type="match status" value="1"/>
</dbReference>
<organism evidence="2">
    <name type="scientific">Chlorella variabilis</name>
    <name type="common">Green alga</name>
    <dbReference type="NCBI Taxonomy" id="554065"/>
    <lineage>
        <taxon>Eukaryota</taxon>
        <taxon>Viridiplantae</taxon>
        <taxon>Chlorophyta</taxon>
        <taxon>core chlorophytes</taxon>
        <taxon>Trebouxiophyceae</taxon>
        <taxon>Chlorellales</taxon>
        <taxon>Chlorellaceae</taxon>
        <taxon>Chlorella clade</taxon>
        <taxon>Chlorella</taxon>
    </lineage>
</organism>
<keyword evidence="2" id="KW-1185">Reference proteome</keyword>
<dbReference type="GeneID" id="17353366"/>
<dbReference type="InterPro" id="IPR053307">
    <property type="entry name" value="Mitochondrial_IM_protease"/>
</dbReference>
<reference evidence="1 2" key="1">
    <citation type="journal article" date="2010" name="Plant Cell">
        <title>The Chlorella variabilis NC64A genome reveals adaptation to photosymbiosis, coevolution with viruses, and cryptic sex.</title>
        <authorList>
            <person name="Blanc G."/>
            <person name="Duncan G."/>
            <person name="Agarkova I."/>
            <person name="Borodovsky M."/>
            <person name="Gurnon J."/>
            <person name="Kuo A."/>
            <person name="Lindquist E."/>
            <person name="Lucas S."/>
            <person name="Pangilinan J."/>
            <person name="Polle J."/>
            <person name="Salamov A."/>
            <person name="Terry A."/>
            <person name="Yamada T."/>
            <person name="Dunigan D.D."/>
            <person name="Grigoriev I.V."/>
            <person name="Claverie J.M."/>
            <person name="Van Etten J.L."/>
        </authorList>
    </citation>
    <scope>NUCLEOTIDE SEQUENCE [LARGE SCALE GENOMIC DNA]</scope>
    <source>
        <strain evidence="1 2">NC64A</strain>
    </source>
</reference>
<dbReference type="KEGG" id="cvr:CHLNCDRAFT_135936"/>
<evidence type="ECO:0000313" key="1">
    <source>
        <dbReference type="EMBL" id="EFN53981.1"/>
    </source>
</evidence>
<sequence>MAHRAPSMRYMGLKVVQGLQEAAAALSSATASLPEAMQRGLDAYRRQLTSVMLLTGAAMAPTLNPKGSSQPDSVERLLVRLLPRPSERTVFTGDVVAFASPLTLAAAAAPGGGGLAGALGLPPGGAAAAAAAEDAAERLANTMVRRVAAMPGDELVTGEDEEAAGFESLVVPEGHCWVLADNAQLEPPRVIDSRAFGLLPLSAIVGRVLYCARSHTDHGPVENSEEGMAADAPVLEAELDVEALCSD</sequence>
<protein>
    <recommendedName>
        <fullName evidence="3">Peptidase S26 domain-containing protein</fullName>
    </recommendedName>
</protein>
<dbReference type="InterPro" id="IPR000223">
    <property type="entry name" value="Pept_S26A_signal_pept_1"/>
</dbReference>
<dbReference type="SUPFAM" id="SSF51306">
    <property type="entry name" value="LexA/Signal peptidase"/>
    <property type="match status" value="1"/>
</dbReference>
<dbReference type="InParanoid" id="E1ZJE8"/>
<dbReference type="PANTHER" id="PTHR47040">
    <property type="entry name" value="OSJNBA0068L06.9 PROTEIN"/>
    <property type="match status" value="1"/>
</dbReference>
<dbReference type="GO" id="GO:0008236">
    <property type="term" value="F:serine-type peptidase activity"/>
    <property type="evidence" value="ECO:0007669"/>
    <property type="project" value="InterPro"/>
</dbReference>
<dbReference type="OrthoDB" id="308440at2759"/>
<dbReference type="Proteomes" id="UP000008141">
    <property type="component" value="Unassembled WGS sequence"/>
</dbReference>
<dbReference type="PRINTS" id="PR00727">
    <property type="entry name" value="LEADERPTASE"/>
</dbReference>
<name>E1ZJE8_CHLVA</name>
<dbReference type="RefSeq" id="XP_005846083.1">
    <property type="nucleotide sequence ID" value="XM_005846021.1"/>
</dbReference>
<proteinExistence type="predicted"/>
<dbReference type="GO" id="GO:0016020">
    <property type="term" value="C:membrane"/>
    <property type="evidence" value="ECO:0007669"/>
    <property type="project" value="InterPro"/>
</dbReference>
<dbReference type="FunCoup" id="E1ZJE8">
    <property type="interactions" value="536"/>
</dbReference>
<dbReference type="GO" id="GO:0006508">
    <property type="term" value="P:proteolysis"/>
    <property type="evidence" value="ECO:0007669"/>
    <property type="project" value="InterPro"/>
</dbReference>
<dbReference type="Gene3D" id="2.10.109.10">
    <property type="entry name" value="Umud Fragment, subunit A"/>
    <property type="match status" value="1"/>
</dbReference>
<evidence type="ECO:0008006" key="3">
    <source>
        <dbReference type="Google" id="ProtNLM"/>
    </source>
</evidence>
<dbReference type="OMA" id="GPVENSE"/>
<dbReference type="eggNOG" id="KOG1568">
    <property type="taxonomic scope" value="Eukaryota"/>
</dbReference>
<dbReference type="AlphaFoldDB" id="E1ZJE8"/>
<dbReference type="STRING" id="554065.E1ZJE8"/>
<gene>
    <name evidence="1" type="ORF">CHLNCDRAFT_135936</name>
</gene>
<evidence type="ECO:0000313" key="2">
    <source>
        <dbReference type="Proteomes" id="UP000008141"/>
    </source>
</evidence>
<dbReference type="InterPro" id="IPR036286">
    <property type="entry name" value="LexA/Signal_pep-like_sf"/>
</dbReference>
<dbReference type="EMBL" id="GL433849">
    <property type="protein sequence ID" value="EFN53981.1"/>
    <property type="molecule type" value="Genomic_DNA"/>
</dbReference>
<accession>E1ZJE8</accession>